<dbReference type="InterPro" id="IPR035979">
    <property type="entry name" value="RBD_domain_sf"/>
</dbReference>
<feature type="compositionally biased region" description="Polar residues" evidence="3">
    <location>
        <begin position="45"/>
        <end position="62"/>
    </location>
</feature>
<feature type="compositionally biased region" description="Basic and acidic residues" evidence="3">
    <location>
        <begin position="111"/>
        <end position="131"/>
    </location>
</feature>
<reference evidence="5 6" key="1">
    <citation type="journal article" date="2010" name="Science">
        <title>Genomic comparison of the ants Camponotus floridanus and Harpegnathos saltator.</title>
        <authorList>
            <person name="Bonasio R."/>
            <person name="Zhang G."/>
            <person name="Ye C."/>
            <person name="Mutti N.S."/>
            <person name="Fang X."/>
            <person name="Qin N."/>
            <person name="Donahue G."/>
            <person name="Yang P."/>
            <person name="Li Q."/>
            <person name="Li C."/>
            <person name="Zhang P."/>
            <person name="Huang Z."/>
            <person name="Berger S.L."/>
            <person name="Reinberg D."/>
            <person name="Wang J."/>
            <person name="Liebig J."/>
        </authorList>
    </citation>
    <scope>NUCLEOTIDE SEQUENCE [LARGE SCALE GENOMIC DNA]</scope>
    <source>
        <strain evidence="6">C129</strain>
    </source>
</reference>
<dbReference type="InterPro" id="IPR000504">
    <property type="entry name" value="RRM_dom"/>
</dbReference>
<dbReference type="GO" id="GO:0003723">
    <property type="term" value="F:RNA binding"/>
    <property type="evidence" value="ECO:0007669"/>
    <property type="project" value="UniProtKB-UniRule"/>
</dbReference>
<dbReference type="OrthoDB" id="442677at2759"/>
<accession>E1ZVX3</accession>
<feature type="domain" description="RRM" evidence="4">
    <location>
        <begin position="151"/>
        <end position="245"/>
    </location>
</feature>
<organism evidence="6">
    <name type="scientific">Camponotus floridanus</name>
    <name type="common">Florida carpenter ant</name>
    <dbReference type="NCBI Taxonomy" id="104421"/>
    <lineage>
        <taxon>Eukaryota</taxon>
        <taxon>Metazoa</taxon>
        <taxon>Ecdysozoa</taxon>
        <taxon>Arthropoda</taxon>
        <taxon>Hexapoda</taxon>
        <taxon>Insecta</taxon>
        <taxon>Pterygota</taxon>
        <taxon>Neoptera</taxon>
        <taxon>Endopterygota</taxon>
        <taxon>Hymenoptera</taxon>
        <taxon>Apocrita</taxon>
        <taxon>Aculeata</taxon>
        <taxon>Formicoidea</taxon>
        <taxon>Formicidae</taxon>
        <taxon>Formicinae</taxon>
        <taxon>Camponotus</taxon>
    </lineage>
</organism>
<dbReference type="Gene3D" id="3.30.70.330">
    <property type="match status" value="2"/>
</dbReference>
<evidence type="ECO:0000313" key="5">
    <source>
        <dbReference type="EMBL" id="EFN74665.1"/>
    </source>
</evidence>
<name>E1ZVX3_CAMFO</name>
<sequence>MAKPKSGENKDLKNVKKQLHTIKTGSIKKDKNPKFKNTPVGNVALINNSKAKNKNTPSQKNFQKNKDVKNNAKQLKQNSPNEAQNKPGNKKINLTPTKKLEESDDSNSNEEVIKKDVKPPNSKDIRKGQKQVKEEIKYQLTVERQEDIDKKTIFIDNIPKDTKEAEIKKVFSKFGPINNLRFRNIVPQNLKMSKKVAAITKQIHPKVTTVVVYINYKSKESAQKALSMNGKIFQGNYIHVQIVSDKSMKKEWNNKKAVFIANLRYGTDNNTIWKHFGICGDIESVHLVRDKETGQTKGFGYINFIDENAVLCALELDGTEIMNRPVRVEPYKINSANKKGRKRDCPSNNDDNPRKKSKNNLGETIAYRVKSVTNIKKQKKLQKNNVTSQEEGSILFQGQKANSKNKKKENKLDRKKKKMAQKLAAKSNKSVKV</sequence>
<gene>
    <name evidence="5" type="ORF">EAG_07716</name>
</gene>
<feature type="compositionally biased region" description="Basic residues" evidence="3">
    <location>
        <begin position="403"/>
        <end position="420"/>
    </location>
</feature>
<feature type="compositionally biased region" description="Polar residues" evidence="3">
    <location>
        <begin position="71"/>
        <end position="96"/>
    </location>
</feature>
<feature type="region of interest" description="Disordered" evidence="3">
    <location>
        <begin position="333"/>
        <end position="363"/>
    </location>
</feature>
<feature type="compositionally biased region" description="Basic and acidic residues" evidence="3">
    <location>
        <begin position="1"/>
        <end position="14"/>
    </location>
</feature>
<dbReference type="FunCoup" id="E1ZVX3">
    <property type="interactions" value="463"/>
</dbReference>
<feature type="domain" description="RRM" evidence="4">
    <location>
        <begin position="256"/>
        <end position="333"/>
    </location>
</feature>
<evidence type="ECO:0000256" key="2">
    <source>
        <dbReference type="PROSITE-ProRule" id="PRU00176"/>
    </source>
</evidence>
<dbReference type="InParanoid" id="E1ZVX3"/>
<dbReference type="EMBL" id="GL434663">
    <property type="protein sequence ID" value="EFN74665.1"/>
    <property type="molecule type" value="Genomic_DNA"/>
</dbReference>
<dbReference type="STRING" id="104421.E1ZVX3"/>
<evidence type="ECO:0000256" key="1">
    <source>
        <dbReference type="ARBA" id="ARBA00022884"/>
    </source>
</evidence>
<evidence type="ECO:0000259" key="4">
    <source>
        <dbReference type="PROSITE" id="PS50102"/>
    </source>
</evidence>
<dbReference type="OMA" id="CAVPKKG"/>
<dbReference type="SMART" id="SM00360">
    <property type="entry name" value="RRM"/>
    <property type="match status" value="2"/>
</dbReference>
<feature type="region of interest" description="Disordered" evidence="3">
    <location>
        <begin position="378"/>
        <end position="433"/>
    </location>
</feature>
<keyword evidence="6" id="KW-1185">Reference proteome</keyword>
<dbReference type="InterPro" id="IPR012677">
    <property type="entry name" value="Nucleotide-bd_a/b_plait_sf"/>
</dbReference>
<dbReference type="PROSITE" id="PS50102">
    <property type="entry name" value="RRM"/>
    <property type="match status" value="2"/>
</dbReference>
<proteinExistence type="predicted"/>
<dbReference type="CDD" id="cd12394">
    <property type="entry name" value="RRM1_RBM34"/>
    <property type="match status" value="1"/>
</dbReference>
<dbReference type="PANTHER" id="PTHR48027">
    <property type="entry name" value="HETEROGENEOUS NUCLEAR RIBONUCLEOPROTEIN 87F-RELATED"/>
    <property type="match status" value="1"/>
</dbReference>
<keyword evidence="1 2" id="KW-0694">RNA-binding</keyword>
<dbReference type="AlphaFoldDB" id="E1ZVX3"/>
<evidence type="ECO:0000313" key="6">
    <source>
        <dbReference type="Proteomes" id="UP000000311"/>
    </source>
</evidence>
<dbReference type="InterPro" id="IPR052462">
    <property type="entry name" value="SLIRP/GR-RBP-like"/>
</dbReference>
<dbReference type="SUPFAM" id="SSF54928">
    <property type="entry name" value="RNA-binding domain, RBD"/>
    <property type="match status" value="2"/>
</dbReference>
<feature type="region of interest" description="Disordered" evidence="3">
    <location>
        <begin position="1"/>
        <end position="131"/>
    </location>
</feature>
<dbReference type="Proteomes" id="UP000000311">
    <property type="component" value="Unassembled WGS sequence"/>
</dbReference>
<dbReference type="Pfam" id="PF00076">
    <property type="entry name" value="RRM_1"/>
    <property type="match status" value="2"/>
</dbReference>
<evidence type="ECO:0000256" key="3">
    <source>
        <dbReference type="SAM" id="MobiDB-lite"/>
    </source>
</evidence>
<protein>
    <submittedName>
        <fullName evidence="5">RNA-binding protein 34</fullName>
    </submittedName>
</protein>